<dbReference type="Pfam" id="PF01607">
    <property type="entry name" value="CBM_14"/>
    <property type="match status" value="1"/>
</dbReference>
<keyword evidence="5" id="KW-0325">Glycoprotein</keyword>
<dbReference type="EMBL" id="CAJNOC010000118">
    <property type="protein sequence ID" value="CAF0716684.1"/>
    <property type="molecule type" value="Genomic_DNA"/>
</dbReference>
<dbReference type="Proteomes" id="UP000663879">
    <property type="component" value="Unassembled WGS sequence"/>
</dbReference>
<evidence type="ECO:0000256" key="2">
    <source>
        <dbReference type="ARBA" id="ARBA00022729"/>
    </source>
</evidence>
<dbReference type="InterPro" id="IPR004302">
    <property type="entry name" value="Cellulose/chitin-bd_N"/>
</dbReference>
<accession>A0A813MEI6</accession>
<dbReference type="OrthoDB" id="64893at2759"/>
<dbReference type="InterPro" id="IPR051940">
    <property type="entry name" value="Chitin_bind-dev_reg"/>
</dbReference>
<keyword evidence="1" id="KW-0147">Chitin-binding</keyword>
<keyword evidence="4" id="KW-1015">Disulfide bond</keyword>
<evidence type="ECO:0000256" key="3">
    <source>
        <dbReference type="ARBA" id="ARBA00022737"/>
    </source>
</evidence>
<dbReference type="PANTHER" id="PTHR23301">
    <property type="entry name" value="CHITIN BINDING PERITROPHIN-A"/>
    <property type="match status" value="1"/>
</dbReference>
<keyword evidence="3" id="KW-0677">Repeat</keyword>
<reference evidence="8" key="1">
    <citation type="submission" date="2021-02" db="EMBL/GenBank/DDBJ databases">
        <authorList>
            <person name="Nowell W R."/>
        </authorList>
    </citation>
    <scope>NUCLEOTIDE SEQUENCE</scope>
    <source>
        <strain evidence="8">Ploen Becks lab</strain>
    </source>
</reference>
<evidence type="ECO:0000313" key="8">
    <source>
        <dbReference type="EMBL" id="CAF0716684.1"/>
    </source>
</evidence>
<keyword evidence="9" id="KW-1185">Reference proteome</keyword>
<dbReference type="GO" id="GO:0008061">
    <property type="term" value="F:chitin binding"/>
    <property type="evidence" value="ECO:0007669"/>
    <property type="project" value="UniProtKB-KW"/>
</dbReference>
<protein>
    <recommendedName>
        <fullName evidence="7">Chitin-binding type-2 domain-containing protein</fullName>
    </recommendedName>
</protein>
<feature type="signal peptide" evidence="6">
    <location>
        <begin position="1"/>
        <end position="19"/>
    </location>
</feature>
<dbReference type="Gene3D" id="2.170.140.10">
    <property type="entry name" value="Chitin binding domain"/>
    <property type="match status" value="1"/>
</dbReference>
<name>A0A813MEI6_9BILA</name>
<dbReference type="GO" id="GO:0005576">
    <property type="term" value="C:extracellular region"/>
    <property type="evidence" value="ECO:0007669"/>
    <property type="project" value="InterPro"/>
</dbReference>
<dbReference type="Pfam" id="PF03067">
    <property type="entry name" value="LPMO_10"/>
    <property type="match status" value="1"/>
</dbReference>
<keyword evidence="2 6" id="KW-0732">Signal</keyword>
<comment type="caution">
    <text evidence="8">The sequence shown here is derived from an EMBL/GenBank/DDBJ whole genome shotgun (WGS) entry which is preliminary data.</text>
</comment>
<proteinExistence type="predicted"/>
<dbReference type="PANTHER" id="PTHR23301:SF0">
    <property type="entry name" value="CHITIN-BINDING TYPE-2 DOMAIN-CONTAINING PROTEIN-RELATED"/>
    <property type="match status" value="1"/>
</dbReference>
<gene>
    <name evidence="8" type="ORF">OXX778_LOCUS1727</name>
</gene>
<evidence type="ECO:0000256" key="4">
    <source>
        <dbReference type="ARBA" id="ARBA00023157"/>
    </source>
</evidence>
<feature type="domain" description="Chitin-binding type-2" evidence="7">
    <location>
        <begin position="268"/>
        <end position="323"/>
    </location>
</feature>
<feature type="chain" id="PRO_5033007283" description="Chitin-binding type-2 domain-containing protein" evidence="6">
    <location>
        <begin position="20"/>
        <end position="323"/>
    </location>
</feature>
<dbReference type="InterPro" id="IPR036508">
    <property type="entry name" value="Chitin-bd_dom_sf"/>
</dbReference>
<dbReference type="SMART" id="SM00494">
    <property type="entry name" value="ChtBD2"/>
    <property type="match status" value="1"/>
</dbReference>
<sequence>MKFALFTLLIAFKYQEIEAHGRLLDPPSRSSCWREFPKKCVVEYTDNQQYCGGANVQWEQNKGKCGICGDDWEGPKLYERGGDRYPDFVVRTYESGQVIEVKVELTANQKGWFEFRLCDADYLYEQGLDADHKCLDKNLLKDLDGKSRFMIDPKEFQFKFKLVLPSGLTCKRCVFQWKYHSGNRYGIDPITKEGGRGLGIQEEFYGCSDVTIDSSSTTTKNKFFSTSFKRTTTQPIVTEELTTEEMITIEEITEEIIDEEIPTTTRSISLCSKDGYFPDVSKDCTEYYICKNYVKINQIKCPNDLKFNKELNICDWPSASKCF</sequence>
<dbReference type="AlphaFoldDB" id="A0A813MEI6"/>
<evidence type="ECO:0000256" key="1">
    <source>
        <dbReference type="ARBA" id="ARBA00022669"/>
    </source>
</evidence>
<dbReference type="PROSITE" id="PS50940">
    <property type="entry name" value="CHIT_BIND_II"/>
    <property type="match status" value="1"/>
</dbReference>
<evidence type="ECO:0000256" key="6">
    <source>
        <dbReference type="SAM" id="SignalP"/>
    </source>
</evidence>
<dbReference type="SUPFAM" id="SSF57625">
    <property type="entry name" value="Invertebrate chitin-binding proteins"/>
    <property type="match status" value="1"/>
</dbReference>
<evidence type="ECO:0000256" key="5">
    <source>
        <dbReference type="ARBA" id="ARBA00023180"/>
    </source>
</evidence>
<evidence type="ECO:0000313" key="9">
    <source>
        <dbReference type="Proteomes" id="UP000663879"/>
    </source>
</evidence>
<organism evidence="8 9">
    <name type="scientific">Brachionus calyciflorus</name>
    <dbReference type="NCBI Taxonomy" id="104777"/>
    <lineage>
        <taxon>Eukaryota</taxon>
        <taxon>Metazoa</taxon>
        <taxon>Spiralia</taxon>
        <taxon>Gnathifera</taxon>
        <taxon>Rotifera</taxon>
        <taxon>Eurotatoria</taxon>
        <taxon>Monogononta</taxon>
        <taxon>Pseudotrocha</taxon>
        <taxon>Ploima</taxon>
        <taxon>Brachionidae</taxon>
        <taxon>Brachionus</taxon>
    </lineage>
</organism>
<dbReference type="InterPro" id="IPR002557">
    <property type="entry name" value="Chitin-bd_dom"/>
</dbReference>
<evidence type="ECO:0000259" key="7">
    <source>
        <dbReference type="PROSITE" id="PS50940"/>
    </source>
</evidence>